<feature type="region of interest" description="Disordered" evidence="2">
    <location>
        <begin position="200"/>
        <end position="234"/>
    </location>
</feature>
<dbReference type="EMBL" id="KB096275">
    <property type="protein sequence ID" value="ESO06905.1"/>
    <property type="molecule type" value="Genomic_DNA"/>
</dbReference>
<feature type="compositionally biased region" description="Low complexity" evidence="2">
    <location>
        <begin position="202"/>
        <end position="225"/>
    </location>
</feature>
<dbReference type="HOGENOM" id="CLU_451510_0_0_1"/>
<dbReference type="InterPro" id="IPR042779">
    <property type="entry name" value="MISP/MISP3-like"/>
</dbReference>
<sequence length="605" mass="69307">MPIYKITNFSSTQDLTKKQPQREQHQQQQQQQQQQHQPQTQNQLQQFNHLDNSQRKPTSNEISTNQNTNNINLSNKSSTTNNNNNNSNYNTKNTNTNKSNSNIRISNSSSKTSFDQHQPIINKNGDVTFYFEKVVDTTPRSSFSSPSLSSSNSYSNFIKANLHPQQQKHSMEESIIEKEIRLQMERELEIRSLKNNSLNRASNNPTPINNISSSSNSIFSHNNNNGGLYQHKRSDSMSLAGSDISNNTATTNTASSGSYYTPEEDVNGNSTISRYVREQNGNLHYKNDNINNINDKNINGSHKNTVDHDFTDNVDNYSSPKSDENGTNKMNYQKRSLVQPFADEDDDPRFKFIQPQQESVIEKEVRLTRQREGSLRRARGYPLVTHTNELESVVEIPLFDPSTNNDDNDTFSNKICNNNCTKSLSNQKLDECDKYIQESGARRFATNRLKQEILKERQREIDLRRLGKINTLSSERVALDAKTLEELASKRSTSELNIREVSNSHLNQKELTSVRDVARPMKKTLTIVNNNDSSCSNVNNETTGGHNDEDAVDNDNIAEWRIEEEILESKRREEELREQRKNLGLQVNTLKPRTNPTFVSSYRRI</sequence>
<feature type="compositionally biased region" description="Polar residues" evidence="2">
    <location>
        <begin position="47"/>
        <end position="57"/>
    </location>
</feature>
<dbReference type="GeneID" id="20211868"/>
<dbReference type="InParanoid" id="T1FSS1"/>
<dbReference type="AlphaFoldDB" id="T1FSS1"/>
<reference evidence="3 5" key="2">
    <citation type="journal article" date="2013" name="Nature">
        <title>Insights into bilaterian evolution from three spiralian genomes.</title>
        <authorList>
            <person name="Simakov O."/>
            <person name="Marletaz F."/>
            <person name="Cho S.J."/>
            <person name="Edsinger-Gonzales E."/>
            <person name="Havlak P."/>
            <person name="Hellsten U."/>
            <person name="Kuo D.H."/>
            <person name="Larsson T."/>
            <person name="Lv J."/>
            <person name="Arendt D."/>
            <person name="Savage R."/>
            <person name="Osoegawa K."/>
            <person name="de Jong P."/>
            <person name="Grimwood J."/>
            <person name="Chapman J.A."/>
            <person name="Shapiro H."/>
            <person name="Aerts A."/>
            <person name="Otillar R.P."/>
            <person name="Terry A.Y."/>
            <person name="Boore J.L."/>
            <person name="Grigoriev I.V."/>
            <person name="Lindberg D.R."/>
            <person name="Seaver E.C."/>
            <person name="Weisblat D.A."/>
            <person name="Putnam N.H."/>
            <person name="Rokhsar D.S."/>
        </authorList>
    </citation>
    <scope>NUCLEOTIDE SEQUENCE</scope>
</reference>
<dbReference type="PANTHER" id="PTHR18839:SF0">
    <property type="entry name" value="MITOTIC INTERACTOR AND SUBSTRATE OF PLK1 ISOFORM X1-RELATED"/>
    <property type="match status" value="1"/>
</dbReference>
<evidence type="ECO:0008006" key="6">
    <source>
        <dbReference type="Google" id="ProtNLM"/>
    </source>
</evidence>
<dbReference type="CTD" id="20211868"/>
<feature type="coiled-coil region" evidence="1">
    <location>
        <begin position="557"/>
        <end position="586"/>
    </location>
</feature>
<feature type="region of interest" description="Disordered" evidence="2">
    <location>
        <begin position="1"/>
        <end position="119"/>
    </location>
</feature>
<dbReference type="PANTHER" id="PTHR18839">
    <property type="entry name" value="MITOTIC INTERACTOR AND SUBSTRATE OF PLK1 MISP FAMILY MEMBER"/>
    <property type="match status" value="1"/>
</dbReference>
<feature type="compositionally biased region" description="Low complexity" evidence="2">
    <location>
        <begin position="59"/>
        <end position="113"/>
    </location>
</feature>
<organism evidence="4 5">
    <name type="scientific">Helobdella robusta</name>
    <name type="common">Californian leech</name>
    <dbReference type="NCBI Taxonomy" id="6412"/>
    <lineage>
        <taxon>Eukaryota</taxon>
        <taxon>Metazoa</taxon>
        <taxon>Spiralia</taxon>
        <taxon>Lophotrochozoa</taxon>
        <taxon>Annelida</taxon>
        <taxon>Clitellata</taxon>
        <taxon>Hirudinea</taxon>
        <taxon>Rhynchobdellida</taxon>
        <taxon>Glossiphoniidae</taxon>
        <taxon>Helobdella</taxon>
    </lineage>
</organism>
<feature type="compositionally biased region" description="Low complexity" evidence="2">
    <location>
        <begin position="26"/>
        <end position="46"/>
    </location>
</feature>
<dbReference type="EnsemblMetazoa" id="HelroT191239">
    <property type="protein sequence ID" value="HelroP191239"/>
    <property type="gene ID" value="HelroG191239"/>
</dbReference>
<dbReference type="Proteomes" id="UP000015101">
    <property type="component" value="Unassembled WGS sequence"/>
</dbReference>
<proteinExistence type="predicted"/>
<evidence type="ECO:0000313" key="5">
    <source>
        <dbReference type="Proteomes" id="UP000015101"/>
    </source>
</evidence>
<dbReference type="RefSeq" id="XP_009015001.1">
    <property type="nucleotide sequence ID" value="XM_009016753.1"/>
</dbReference>
<feature type="compositionally biased region" description="Basic and acidic residues" evidence="2">
    <location>
        <begin position="15"/>
        <end position="25"/>
    </location>
</feature>
<dbReference type="OrthoDB" id="9449914at2759"/>
<feature type="region of interest" description="Disordered" evidence="2">
    <location>
        <begin position="530"/>
        <end position="552"/>
    </location>
</feature>
<reference evidence="4" key="3">
    <citation type="submission" date="2015-06" db="UniProtKB">
        <authorList>
            <consortium name="EnsemblMetazoa"/>
        </authorList>
    </citation>
    <scope>IDENTIFICATION</scope>
</reference>
<dbReference type="STRING" id="6412.T1FSS1"/>
<evidence type="ECO:0000313" key="4">
    <source>
        <dbReference type="EnsemblMetazoa" id="HelroP191239"/>
    </source>
</evidence>
<keyword evidence="5" id="KW-1185">Reference proteome</keyword>
<dbReference type="KEGG" id="hro:HELRODRAFT_191239"/>
<reference evidence="5" key="1">
    <citation type="submission" date="2012-12" db="EMBL/GenBank/DDBJ databases">
        <authorList>
            <person name="Hellsten U."/>
            <person name="Grimwood J."/>
            <person name="Chapman J.A."/>
            <person name="Shapiro H."/>
            <person name="Aerts A."/>
            <person name="Otillar R.P."/>
            <person name="Terry A.Y."/>
            <person name="Boore J.L."/>
            <person name="Simakov O."/>
            <person name="Marletaz F."/>
            <person name="Cho S.-J."/>
            <person name="Edsinger-Gonzales E."/>
            <person name="Havlak P."/>
            <person name="Kuo D.-H."/>
            <person name="Larsson T."/>
            <person name="Lv J."/>
            <person name="Arendt D."/>
            <person name="Savage R."/>
            <person name="Osoegawa K."/>
            <person name="de Jong P."/>
            <person name="Lindberg D.R."/>
            <person name="Seaver E.C."/>
            <person name="Weisblat D.A."/>
            <person name="Putnam N.H."/>
            <person name="Grigoriev I.V."/>
            <person name="Rokhsar D.S."/>
        </authorList>
    </citation>
    <scope>NUCLEOTIDE SEQUENCE</scope>
</reference>
<evidence type="ECO:0000313" key="3">
    <source>
        <dbReference type="EMBL" id="ESO06905.1"/>
    </source>
</evidence>
<dbReference type="EMBL" id="AMQM01003705">
    <property type="status" value="NOT_ANNOTATED_CDS"/>
    <property type="molecule type" value="Genomic_DNA"/>
</dbReference>
<protein>
    <recommendedName>
        <fullName evidence="6">A-kinase anchor protein 2 C-terminal domain-containing protein</fullName>
    </recommendedName>
</protein>
<accession>T1FSS1</accession>
<evidence type="ECO:0000256" key="1">
    <source>
        <dbReference type="SAM" id="Coils"/>
    </source>
</evidence>
<name>T1FSS1_HELRO</name>
<keyword evidence="1" id="KW-0175">Coiled coil</keyword>
<gene>
    <name evidence="4" type="primary">20211868</name>
    <name evidence="3" type="ORF">HELRODRAFT_191239</name>
</gene>
<evidence type="ECO:0000256" key="2">
    <source>
        <dbReference type="SAM" id="MobiDB-lite"/>
    </source>
</evidence>
<feature type="compositionally biased region" description="Low complexity" evidence="2">
    <location>
        <begin position="530"/>
        <end position="540"/>
    </location>
</feature>